<dbReference type="SMART" id="SM00980">
    <property type="entry name" value="THAP"/>
    <property type="match status" value="1"/>
</dbReference>
<feature type="region of interest" description="Disordered" evidence="6">
    <location>
        <begin position="135"/>
        <end position="155"/>
    </location>
</feature>
<dbReference type="PROSITE" id="PS50950">
    <property type="entry name" value="ZF_THAP"/>
    <property type="match status" value="1"/>
</dbReference>
<evidence type="ECO:0000259" key="7">
    <source>
        <dbReference type="PROSITE" id="PS50950"/>
    </source>
</evidence>
<evidence type="ECO:0000313" key="8">
    <source>
        <dbReference type="EnsemblMetazoa" id="ACUA011053-PA"/>
    </source>
</evidence>
<keyword evidence="1" id="KW-0479">Metal-binding</keyword>
<dbReference type="SUPFAM" id="SSF57716">
    <property type="entry name" value="Glucocorticoid receptor-like (DNA-binding domain)"/>
    <property type="match status" value="1"/>
</dbReference>
<dbReference type="AlphaFoldDB" id="A0A182M708"/>
<protein>
    <recommendedName>
        <fullName evidence="7">THAP-type domain-containing protein</fullName>
    </recommendedName>
</protein>
<keyword evidence="2 5" id="KW-0863">Zinc-finger</keyword>
<dbReference type="EnsemblMetazoa" id="ACUA011053-RA">
    <property type="protein sequence ID" value="ACUA011053-PA"/>
    <property type="gene ID" value="ACUA011053"/>
</dbReference>
<name>A0A182M708_9DIPT</name>
<sequence length="313" mass="35771">MFPHATCLLWSINNRRTDQPEGEDETGGWVQVTGGSDGIHCSIRTRTPRPPSPSWRREEQDPQKFEEWRQALPKHRPLAKHDRVCEKHFKSSDILRDWTYQIEGKTRKLLRSKPILQPDAIPCIFSVCEPDTASTVSTARRRKKKSPEPSEESNSVVVVVESTNQPLEVEPIGQEEQSVLILINNESTNPSKQDAASGENKVVELIETEMDIIEKESIFEELYDNIFEVELPSTLWGVHREPDRKFVAFSRFEWREQDVNAARSISLLVDCSLGCRAWYDGKLVFSNDLTSKLVSRSDDKGNPTQLTVPSRLK</sequence>
<dbReference type="GO" id="GO:0008270">
    <property type="term" value="F:zinc ion binding"/>
    <property type="evidence" value="ECO:0007669"/>
    <property type="project" value="UniProtKB-KW"/>
</dbReference>
<keyword evidence="3" id="KW-0862">Zinc</keyword>
<dbReference type="VEuPathDB" id="VectorBase:ACUA011053"/>
<evidence type="ECO:0000256" key="3">
    <source>
        <dbReference type="ARBA" id="ARBA00022833"/>
    </source>
</evidence>
<evidence type="ECO:0000256" key="5">
    <source>
        <dbReference type="PROSITE-ProRule" id="PRU00309"/>
    </source>
</evidence>
<dbReference type="InterPro" id="IPR038441">
    <property type="entry name" value="THAP_Znf_sf"/>
</dbReference>
<evidence type="ECO:0000256" key="1">
    <source>
        <dbReference type="ARBA" id="ARBA00022723"/>
    </source>
</evidence>
<dbReference type="Proteomes" id="UP000075883">
    <property type="component" value="Unassembled WGS sequence"/>
</dbReference>
<reference evidence="9" key="1">
    <citation type="submission" date="2013-09" db="EMBL/GenBank/DDBJ databases">
        <title>The Genome Sequence of Anopheles culicifacies species A.</title>
        <authorList>
            <consortium name="The Broad Institute Genomics Platform"/>
            <person name="Neafsey D.E."/>
            <person name="Besansky N."/>
            <person name="Howell P."/>
            <person name="Walton C."/>
            <person name="Young S.K."/>
            <person name="Zeng Q."/>
            <person name="Gargeya S."/>
            <person name="Fitzgerald M."/>
            <person name="Haas B."/>
            <person name="Abouelleil A."/>
            <person name="Allen A.W."/>
            <person name="Alvarado L."/>
            <person name="Arachchi H.M."/>
            <person name="Berlin A.M."/>
            <person name="Chapman S.B."/>
            <person name="Gainer-Dewar J."/>
            <person name="Goldberg J."/>
            <person name="Griggs A."/>
            <person name="Gujja S."/>
            <person name="Hansen M."/>
            <person name="Howarth C."/>
            <person name="Imamovic A."/>
            <person name="Ireland A."/>
            <person name="Larimer J."/>
            <person name="McCowan C."/>
            <person name="Murphy C."/>
            <person name="Pearson M."/>
            <person name="Poon T.W."/>
            <person name="Priest M."/>
            <person name="Roberts A."/>
            <person name="Saif S."/>
            <person name="Shea T."/>
            <person name="Sisk P."/>
            <person name="Sykes S."/>
            <person name="Wortman J."/>
            <person name="Nusbaum C."/>
            <person name="Birren B."/>
        </authorList>
    </citation>
    <scope>NUCLEOTIDE SEQUENCE [LARGE SCALE GENOMIC DNA]</scope>
    <source>
        <strain evidence="9">A-37</strain>
    </source>
</reference>
<keyword evidence="4 5" id="KW-0238">DNA-binding</keyword>
<feature type="domain" description="THAP-type" evidence="7">
    <location>
        <begin position="32"/>
        <end position="125"/>
    </location>
</feature>
<evidence type="ECO:0000256" key="6">
    <source>
        <dbReference type="SAM" id="MobiDB-lite"/>
    </source>
</evidence>
<organism evidence="8 9">
    <name type="scientific">Anopheles culicifacies</name>
    <dbReference type="NCBI Taxonomy" id="139723"/>
    <lineage>
        <taxon>Eukaryota</taxon>
        <taxon>Metazoa</taxon>
        <taxon>Ecdysozoa</taxon>
        <taxon>Arthropoda</taxon>
        <taxon>Hexapoda</taxon>
        <taxon>Insecta</taxon>
        <taxon>Pterygota</taxon>
        <taxon>Neoptera</taxon>
        <taxon>Endopterygota</taxon>
        <taxon>Diptera</taxon>
        <taxon>Nematocera</taxon>
        <taxon>Culicoidea</taxon>
        <taxon>Culicidae</taxon>
        <taxon>Anophelinae</taxon>
        <taxon>Anopheles</taxon>
        <taxon>culicifacies species complex</taxon>
    </lineage>
</organism>
<accession>A0A182M708</accession>
<dbReference type="GO" id="GO:0003677">
    <property type="term" value="F:DNA binding"/>
    <property type="evidence" value="ECO:0007669"/>
    <property type="project" value="UniProtKB-UniRule"/>
</dbReference>
<proteinExistence type="predicted"/>
<dbReference type="EMBL" id="AXCM01011038">
    <property type="status" value="NOT_ANNOTATED_CDS"/>
    <property type="molecule type" value="Genomic_DNA"/>
</dbReference>
<reference evidence="8" key="2">
    <citation type="submission" date="2020-05" db="UniProtKB">
        <authorList>
            <consortium name="EnsemblMetazoa"/>
        </authorList>
    </citation>
    <scope>IDENTIFICATION</scope>
    <source>
        <strain evidence="8">A-37</strain>
    </source>
</reference>
<feature type="region of interest" description="Disordered" evidence="6">
    <location>
        <begin position="40"/>
        <end position="63"/>
    </location>
</feature>
<dbReference type="Pfam" id="PF05485">
    <property type="entry name" value="THAP"/>
    <property type="match status" value="1"/>
</dbReference>
<evidence type="ECO:0000313" key="9">
    <source>
        <dbReference type="Proteomes" id="UP000075883"/>
    </source>
</evidence>
<evidence type="ECO:0000256" key="4">
    <source>
        <dbReference type="ARBA" id="ARBA00023125"/>
    </source>
</evidence>
<evidence type="ECO:0000256" key="2">
    <source>
        <dbReference type="ARBA" id="ARBA00022771"/>
    </source>
</evidence>
<dbReference type="Gene3D" id="6.20.210.20">
    <property type="entry name" value="THAP domain"/>
    <property type="match status" value="1"/>
</dbReference>
<keyword evidence="9" id="KW-1185">Reference proteome</keyword>
<dbReference type="InterPro" id="IPR006612">
    <property type="entry name" value="THAP_Znf"/>
</dbReference>